<name>A0A2T0WA71_9LACT</name>
<dbReference type="InterPro" id="IPR058486">
    <property type="entry name" value="DUF8173"/>
</dbReference>
<proteinExistence type="predicted"/>
<feature type="domain" description="DUF8173" evidence="2">
    <location>
        <begin position="234"/>
        <end position="381"/>
    </location>
</feature>
<dbReference type="AlphaFoldDB" id="A0A2T0WA71"/>
<reference evidence="3 4" key="1">
    <citation type="submission" date="2018-03" db="EMBL/GenBank/DDBJ databases">
        <title>Genomic Encyclopedia of Archaeal and Bacterial Type Strains, Phase II (KMG-II): from individual species to whole genera.</title>
        <authorList>
            <person name="Goeker M."/>
        </authorList>
    </citation>
    <scope>NUCLEOTIDE SEQUENCE [LARGE SCALE GENOMIC DNA]</scope>
    <source>
        <strain evidence="3 4">DSM 13175</strain>
    </source>
</reference>
<feature type="transmembrane region" description="Helical" evidence="1">
    <location>
        <begin position="343"/>
        <end position="359"/>
    </location>
</feature>
<keyword evidence="4" id="KW-1185">Reference proteome</keyword>
<keyword evidence="1" id="KW-0472">Membrane</keyword>
<evidence type="ECO:0000313" key="4">
    <source>
        <dbReference type="Proteomes" id="UP000238205"/>
    </source>
</evidence>
<dbReference type="EMBL" id="PVTO01000004">
    <property type="protein sequence ID" value="PRY83526.1"/>
    <property type="molecule type" value="Genomic_DNA"/>
</dbReference>
<keyword evidence="1" id="KW-1133">Transmembrane helix</keyword>
<gene>
    <name evidence="3" type="ORF">CLV38_104132</name>
</gene>
<protein>
    <submittedName>
        <fullName evidence="3">Cytoskeletal protein CcmA (Bactofilin family)</fullName>
    </submittedName>
</protein>
<organism evidence="3 4">
    <name type="scientific">Alkalibacterium olivapovliticus</name>
    <dbReference type="NCBI Taxonomy" id="99907"/>
    <lineage>
        <taxon>Bacteria</taxon>
        <taxon>Bacillati</taxon>
        <taxon>Bacillota</taxon>
        <taxon>Bacilli</taxon>
        <taxon>Lactobacillales</taxon>
        <taxon>Carnobacteriaceae</taxon>
        <taxon>Alkalibacterium</taxon>
    </lineage>
</organism>
<feature type="transmembrane region" description="Helical" evidence="1">
    <location>
        <begin position="233"/>
        <end position="257"/>
    </location>
</feature>
<accession>A0A2T0WA71</accession>
<dbReference type="Pfam" id="PF26514">
    <property type="entry name" value="DUF8173"/>
    <property type="match status" value="1"/>
</dbReference>
<feature type="transmembrane region" description="Helical" evidence="1">
    <location>
        <begin position="277"/>
        <end position="299"/>
    </location>
</feature>
<dbReference type="RefSeq" id="WP_106191545.1">
    <property type="nucleotide sequence ID" value="NZ_PVTO01000004.1"/>
</dbReference>
<evidence type="ECO:0000256" key="1">
    <source>
        <dbReference type="SAM" id="Phobius"/>
    </source>
</evidence>
<feature type="transmembrane region" description="Helical" evidence="1">
    <location>
        <begin position="305"/>
        <end position="331"/>
    </location>
</feature>
<evidence type="ECO:0000259" key="2">
    <source>
        <dbReference type="Pfam" id="PF26514"/>
    </source>
</evidence>
<sequence>MKLDKKQSKFRFFILLLVGLGLLITAGSVAAGMHMRDRENRHTLEEGATLDGPGFFSGDLIQIDGTVDGTTFAAGEEIRVNGDINGSLFAAGQRIIITGVVNGNIYGAGEVIELSGQSEGEVFLAGETVTIDEGAEIGRDAFAAGLYVNVNGPVPRHLYTAGERVTVNSLIGGNAAVTAERVILTDSAEVDGDLDYDSPNEADTSLGATVAGQTNWTQTEGWNRRTLSQQTRWILTFFWVLWSILSTLVVWFVIRLISKEFWVNTVWPIADQPLKTVGTGLLGLIATPFVAGLLLLTVIGIPMGLILFTLYGLALYFATIIVALFIGVLLFRLAGRTEGNNEFLVLLIGVLILEILKIIPVVNLIVWLVVAVIGFGALIISRRENNKPADRFADY</sequence>
<evidence type="ECO:0000313" key="3">
    <source>
        <dbReference type="EMBL" id="PRY83526.1"/>
    </source>
</evidence>
<comment type="caution">
    <text evidence="3">The sequence shown here is derived from an EMBL/GenBank/DDBJ whole genome shotgun (WGS) entry which is preliminary data.</text>
</comment>
<feature type="transmembrane region" description="Helical" evidence="1">
    <location>
        <begin position="365"/>
        <end position="381"/>
    </location>
</feature>
<dbReference type="Proteomes" id="UP000238205">
    <property type="component" value="Unassembled WGS sequence"/>
</dbReference>
<keyword evidence="1" id="KW-0812">Transmembrane</keyword>
<dbReference type="OrthoDB" id="2155342at2"/>